<sequence>MSFHEFNAGEWSSQQGERMKQTLSDLIPKEQVLYNIGHSRALPKDHYTVGVEGDVIALGTQFDRQAALGYFDMAGIDGNDELSQFSDEVKLFCHQLQHMMDKREQYLRVSKQRARDNPLNWPDWISYPPPQPRGWHYEDEYGALDYYYDENAKPHYFGENFHIEDYTEKILMPYLEKYPRSGEIIRSASGMLCVKGFEPCDEVPTFRDFVEDITQLIEMSSNKIGQLLSVRRLQYLRNKFESYELLNQNREIYLTKINPHRDFYNVRKIDNNIDLTMCMSKKHLLNVINKKLNDEPNRVVYNENGKDWTLKELFEPYFADNKDERLNIDDLFEFGLIDRTLADKSLYIDDKNTEYDDIIKREVLLRIDSTFLRHDNYIEGEYLSMVLKQVLSDYEKSKYQFGELGVTLQLATAKSDLNPWSSIANWIVNNQLVSHNVKWLVRIARNYPTLKAQGKVSNFQGFIDLIFAPLFEVSIDPLKDINLHFFLTKTSGVTLLSNSLTISAEEEVGDFTQLPTPSDWNSTDNPPYGYYLFYIFQNLTNLNTFRQSKKLSILSLRPMVASVTEAHSFDSLATAFLFSQSIINGERLRHHPVLQYLYYLKQVGITVSPLCWNKSVQYMNDDGRMVAGDKVAYETHPGIDFFKTGMMVSLSTNKPLFSSLTRDPLIEEYSVAGSIHKLSNIDLCELCRTSVLISGFNSQFKQHWIGIKLTDDPEHPHENVDDFAIQRNNVPDMRLNYRNDCVAVEKQFIRNLDEISNGSTE</sequence>
<gene>
    <name evidence="2" type="ORF">CYBJADRAFT_165659</name>
</gene>
<dbReference type="GO" id="GO:0032264">
    <property type="term" value="P:IMP salvage"/>
    <property type="evidence" value="ECO:0007669"/>
    <property type="project" value="InterPro"/>
</dbReference>
<dbReference type="Gene3D" id="4.10.800.20">
    <property type="match status" value="1"/>
</dbReference>
<dbReference type="OMA" id="PRISIYC"/>
<dbReference type="GO" id="GO:0003876">
    <property type="term" value="F:AMP deaminase activity"/>
    <property type="evidence" value="ECO:0007669"/>
    <property type="project" value="InterPro"/>
</dbReference>
<dbReference type="OrthoDB" id="1723809at2759"/>
<dbReference type="STRING" id="983966.A0A1E4SA76"/>
<dbReference type="PANTHER" id="PTHR11359:SF7">
    <property type="entry name" value="INACTIVE DEAMINASE YBR284W-RELATED"/>
    <property type="match status" value="1"/>
</dbReference>
<dbReference type="PANTHER" id="PTHR11359">
    <property type="entry name" value="AMP DEAMINASE"/>
    <property type="match status" value="1"/>
</dbReference>
<dbReference type="GO" id="GO:0005829">
    <property type="term" value="C:cytosol"/>
    <property type="evidence" value="ECO:0007669"/>
    <property type="project" value="TreeGrafter"/>
</dbReference>
<dbReference type="EMBL" id="KV453925">
    <property type="protein sequence ID" value="ODV76365.1"/>
    <property type="molecule type" value="Genomic_DNA"/>
</dbReference>
<dbReference type="RefSeq" id="XP_020073404.1">
    <property type="nucleotide sequence ID" value="XM_020214136.1"/>
</dbReference>
<name>A0A1E4SA76_CYBJN</name>
<organism evidence="2 3">
    <name type="scientific">Cyberlindnera jadinii (strain ATCC 18201 / CBS 1600 / BCRC 20928 / JCM 3617 / NBRC 0987 / NRRL Y-1542)</name>
    <name type="common">Torula yeast</name>
    <name type="synonym">Candida utilis</name>
    <dbReference type="NCBI Taxonomy" id="983966"/>
    <lineage>
        <taxon>Eukaryota</taxon>
        <taxon>Fungi</taxon>
        <taxon>Dikarya</taxon>
        <taxon>Ascomycota</taxon>
        <taxon>Saccharomycotina</taxon>
        <taxon>Saccharomycetes</taxon>
        <taxon>Phaffomycetales</taxon>
        <taxon>Phaffomycetaceae</taxon>
        <taxon>Cyberlindnera</taxon>
    </lineage>
</organism>
<dbReference type="SUPFAM" id="SSF51556">
    <property type="entry name" value="Metallo-dependent hydrolases"/>
    <property type="match status" value="1"/>
</dbReference>
<comment type="similarity">
    <text evidence="1">Belongs to the metallo-dependent hydrolases superfamily. Adenosine and AMP deaminases family.</text>
</comment>
<proteinExistence type="inferred from homology"/>
<keyword evidence="3" id="KW-1185">Reference proteome</keyword>
<accession>A0A1E4SA76</accession>
<reference evidence="2 3" key="1">
    <citation type="journal article" date="2016" name="Proc. Natl. Acad. Sci. U.S.A.">
        <title>Comparative genomics of biotechnologically important yeasts.</title>
        <authorList>
            <person name="Riley R."/>
            <person name="Haridas S."/>
            <person name="Wolfe K.H."/>
            <person name="Lopes M.R."/>
            <person name="Hittinger C.T."/>
            <person name="Goeker M."/>
            <person name="Salamov A.A."/>
            <person name="Wisecaver J.H."/>
            <person name="Long T.M."/>
            <person name="Calvey C.H."/>
            <person name="Aerts A.L."/>
            <person name="Barry K.W."/>
            <person name="Choi C."/>
            <person name="Clum A."/>
            <person name="Coughlan A.Y."/>
            <person name="Deshpande S."/>
            <person name="Douglass A.P."/>
            <person name="Hanson S.J."/>
            <person name="Klenk H.-P."/>
            <person name="LaButti K.M."/>
            <person name="Lapidus A."/>
            <person name="Lindquist E.A."/>
            <person name="Lipzen A.M."/>
            <person name="Meier-Kolthoff J.P."/>
            <person name="Ohm R.A."/>
            <person name="Otillar R.P."/>
            <person name="Pangilinan J.L."/>
            <person name="Peng Y."/>
            <person name="Rokas A."/>
            <person name="Rosa C.A."/>
            <person name="Scheuner C."/>
            <person name="Sibirny A.A."/>
            <person name="Slot J.C."/>
            <person name="Stielow J.B."/>
            <person name="Sun H."/>
            <person name="Kurtzman C.P."/>
            <person name="Blackwell M."/>
            <person name="Grigoriev I.V."/>
            <person name="Jeffries T.W."/>
        </authorList>
    </citation>
    <scope>NUCLEOTIDE SEQUENCE [LARGE SCALE GENOMIC DNA]</scope>
    <source>
        <strain evidence="3">ATCC 18201 / CBS 1600 / BCRC 20928 / JCM 3617 / NBRC 0987 / NRRL Y-1542</strain>
    </source>
</reference>
<dbReference type="AlphaFoldDB" id="A0A1E4SA76"/>
<dbReference type="InterPro" id="IPR032466">
    <property type="entry name" value="Metal_Hydrolase"/>
</dbReference>
<dbReference type="Proteomes" id="UP000094389">
    <property type="component" value="Unassembled WGS sequence"/>
</dbReference>
<evidence type="ECO:0000313" key="3">
    <source>
        <dbReference type="Proteomes" id="UP000094389"/>
    </source>
</evidence>
<evidence type="ECO:0000256" key="1">
    <source>
        <dbReference type="ARBA" id="ARBA00006676"/>
    </source>
</evidence>
<dbReference type="InterPro" id="IPR006329">
    <property type="entry name" value="AMPD"/>
</dbReference>
<dbReference type="Gene3D" id="3.20.20.140">
    <property type="entry name" value="Metal-dependent hydrolases"/>
    <property type="match status" value="1"/>
</dbReference>
<evidence type="ECO:0000313" key="2">
    <source>
        <dbReference type="EMBL" id="ODV76365.1"/>
    </source>
</evidence>
<dbReference type="SMR" id="A0A1E4SA76"/>
<dbReference type="GeneID" id="30988532"/>
<protein>
    <submittedName>
        <fullName evidence="2">Uncharacterized protein</fullName>
    </submittedName>
</protein>
<dbReference type="Pfam" id="PF19326">
    <property type="entry name" value="AMP_deaminase"/>
    <property type="match status" value="1"/>
</dbReference>